<dbReference type="GO" id="GO:0004792">
    <property type="term" value="F:thiosulfate-cyanide sulfurtransferase activity"/>
    <property type="evidence" value="ECO:0007669"/>
    <property type="project" value="TreeGrafter"/>
</dbReference>
<dbReference type="PANTHER" id="PTHR44086:SF10">
    <property type="entry name" value="THIOSULFATE SULFURTRANSFERASE_RHODANESE-LIKE DOMAIN-CONTAINING PROTEIN 3"/>
    <property type="match status" value="1"/>
</dbReference>
<dbReference type="KEGG" id="amyt:AMYT_0210"/>
<feature type="chain" id="PRO_5043690605" evidence="1">
    <location>
        <begin position="24"/>
        <end position="396"/>
    </location>
</feature>
<organism evidence="3 4">
    <name type="scientific">Malaciobacter mytili LMG 24559</name>
    <dbReference type="NCBI Taxonomy" id="1032238"/>
    <lineage>
        <taxon>Bacteria</taxon>
        <taxon>Pseudomonadati</taxon>
        <taxon>Campylobacterota</taxon>
        <taxon>Epsilonproteobacteria</taxon>
        <taxon>Campylobacterales</taxon>
        <taxon>Arcobacteraceae</taxon>
        <taxon>Malaciobacter</taxon>
    </lineage>
</organism>
<comment type="caution">
    <text evidence="3">The sequence shown here is derived from an EMBL/GenBank/DDBJ whole genome shotgun (WGS) entry which is preliminary data.</text>
</comment>
<accession>A0AAX2AET0</accession>
<evidence type="ECO:0000259" key="2">
    <source>
        <dbReference type="PROSITE" id="PS50206"/>
    </source>
</evidence>
<proteinExistence type="predicted"/>
<dbReference type="EMBL" id="NXID01000027">
    <property type="protein sequence ID" value="RXK15517.1"/>
    <property type="molecule type" value="Genomic_DNA"/>
</dbReference>
<dbReference type="PROSITE" id="PS50206">
    <property type="entry name" value="RHODANESE_3"/>
    <property type="match status" value="3"/>
</dbReference>
<dbReference type="Proteomes" id="UP000290092">
    <property type="component" value="Unassembled WGS sequence"/>
</dbReference>
<sequence>MKNLLLVKSVLVAGLIFSGCTSTSNVSIKQPNEKVKHLIEQYKLQSVDYNYVKKAIGNGTSATASAILVDARPNAKYLKSTIPTSVNIPDTKFEEYYKIVENISKDKEIIVYCGGYSCEKSPIVANLLIKKGFKNVKVYPGGEPEWIKNNYAEVDTVVVKATMNNNSAVLIDARPYKLYLKETIVGAISIPDTQLEELVGRFPSNKNEKIIVFCGGFKCEKSHIVADKLVSLGYKNVFVYAGGVPQWKKEKLPTTAGAKVAEVAKVSAKKQFSSKGLKLGSDEGTVDGDWLKVQILANNVPSFIQIVDVRSKAEFAEGHFKNAINIEAGKLTAKELYEKLPKDKTIVFNCSAGGRSLEAWAKLNDEKYDVSEIYYFDANVSCKGNNCTIEVNEPLE</sequence>
<gene>
    <name evidence="3" type="ORF">CP985_08265</name>
</gene>
<feature type="domain" description="Rhodanese" evidence="2">
    <location>
        <begin position="62"/>
        <end position="155"/>
    </location>
</feature>
<dbReference type="InterPro" id="IPR036873">
    <property type="entry name" value="Rhodanese-like_dom_sf"/>
</dbReference>
<keyword evidence="4" id="KW-1185">Reference proteome</keyword>
<dbReference type="PROSITE" id="PS51257">
    <property type="entry name" value="PROKAR_LIPOPROTEIN"/>
    <property type="match status" value="1"/>
</dbReference>
<reference evidence="3 4" key="1">
    <citation type="submission" date="2017-09" db="EMBL/GenBank/DDBJ databases">
        <title>Genomics of the genus Arcobacter.</title>
        <authorList>
            <person name="Perez-Cataluna A."/>
            <person name="Figueras M.J."/>
            <person name="Salas-Masso N."/>
        </authorList>
    </citation>
    <scope>NUCLEOTIDE SEQUENCE [LARGE SCALE GENOMIC DNA]</scope>
    <source>
        <strain evidence="3 4">CECT 7386</strain>
    </source>
</reference>
<dbReference type="PANTHER" id="PTHR44086">
    <property type="entry name" value="THIOSULFATE SULFURTRANSFERASE RDL2, MITOCHONDRIAL-RELATED"/>
    <property type="match status" value="1"/>
</dbReference>
<feature type="domain" description="Rhodanese" evidence="2">
    <location>
        <begin position="304"/>
        <end position="388"/>
    </location>
</feature>
<dbReference type="AlphaFoldDB" id="A0AAX2AET0"/>
<dbReference type="InterPro" id="IPR001763">
    <property type="entry name" value="Rhodanese-like_dom"/>
</dbReference>
<dbReference type="CDD" id="cd00158">
    <property type="entry name" value="RHOD"/>
    <property type="match status" value="3"/>
</dbReference>
<dbReference type="SMART" id="SM00450">
    <property type="entry name" value="RHOD"/>
    <property type="match status" value="3"/>
</dbReference>
<dbReference type="Gene3D" id="3.40.250.10">
    <property type="entry name" value="Rhodanese-like domain"/>
    <property type="match status" value="3"/>
</dbReference>
<evidence type="ECO:0000256" key="1">
    <source>
        <dbReference type="SAM" id="SignalP"/>
    </source>
</evidence>
<feature type="signal peptide" evidence="1">
    <location>
        <begin position="1"/>
        <end position="23"/>
    </location>
</feature>
<keyword evidence="1" id="KW-0732">Signal</keyword>
<evidence type="ECO:0000313" key="3">
    <source>
        <dbReference type="EMBL" id="RXK15517.1"/>
    </source>
</evidence>
<dbReference type="Pfam" id="PF00581">
    <property type="entry name" value="Rhodanese"/>
    <property type="match status" value="3"/>
</dbReference>
<feature type="domain" description="Rhodanese" evidence="2">
    <location>
        <begin position="164"/>
        <end position="256"/>
    </location>
</feature>
<protein>
    <submittedName>
        <fullName evidence="3">Sulfurtransferase</fullName>
    </submittedName>
</protein>
<name>A0AAX2AET0_9BACT</name>
<evidence type="ECO:0000313" key="4">
    <source>
        <dbReference type="Proteomes" id="UP000290092"/>
    </source>
</evidence>
<dbReference type="RefSeq" id="WP_114840722.1">
    <property type="nucleotide sequence ID" value="NZ_CP031219.1"/>
</dbReference>
<dbReference type="SUPFAM" id="SSF52821">
    <property type="entry name" value="Rhodanese/Cell cycle control phosphatase"/>
    <property type="match status" value="3"/>
</dbReference>